<dbReference type="EMBL" id="MU154565">
    <property type="protein sequence ID" value="KAF9495086.1"/>
    <property type="molecule type" value="Genomic_DNA"/>
</dbReference>
<reference evidence="2" key="1">
    <citation type="submission" date="2020-11" db="EMBL/GenBank/DDBJ databases">
        <authorList>
            <consortium name="DOE Joint Genome Institute"/>
            <person name="Ahrendt S."/>
            <person name="Riley R."/>
            <person name="Andreopoulos W."/>
            <person name="Labutti K."/>
            <person name="Pangilinan J."/>
            <person name="Ruiz-Duenas F.J."/>
            <person name="Barrasa J.M."/>
            <person name="Sanchez-Garcia M."/>
            <person name="Camarero S."/>
            <person name="Miyauchi S."/>
            <person name="Serrano A."/>
            <person name="Linde D."/>
            <person name="Babiker R."/>
            <person name="Drula E."/>
            <person name="Ayuso-Fernandez I."/>
            <person name="Pacheco R."/>
            <person name="Padilla G."/>
            <person name="Ferreira P."/>
            <person name="Barriuso J."/>
            <person name="Kellner H."/>
            <person name="Castanera R."/>
            <person name="Alfaro M."/>
            <person name="Ramirez L."/>
            <person name="Pisabarro A.G."/>
            <person name="Kuo A."/>
            <person name="Tritt A."/>
            <person name="Lipzen A."/>
            <person name="He G."/>
            <person name="Yan M."/>
            <person name="Ng V."/>
            <person name="Cullen D."/>
            <person name="Martin F."/>
            <person name="Rosso M.-N."/>
            <person name="Henrissat B."/>
            <person name="Hibbett D."/>
            <person name="Martinez A.T."/>
            <person name="Grigoriev I.V."/>
        </authorList>
    </citation>
    <scope>NUCLEOTIDE SEQUENCE</scope>
    <source>
        <strain evidence="2">ATCC 90797</strain>
    </source>
</reference>
<dbReference type="Proteomes" id="UP000807025">
    <property type="component" value="Unassembled WGS sequence"/>
</dbReference>
<proteinExistence type="predicted"/>
<dbReference type="AlphaFoldDB" id="A0A9P5ZWS7"/>
<evidence type="ECO:0000313" key="2">
    <source>
        <dbReference type="EMBL" id="KAF9495086.1"/>
    </source>
</evidence>
<keyword evidence="3" id="KW-1185">Reference proteome</keyword>
<accession>A0A9P5ZWS7</accession>
<gene>
    <name evidence="2" type="ORF">BDN71DRAFT_901785</name>
</gene>
<comment type="caution">
    <text evidence="2">The sequence shown here is derived from an EMBL/GenBank/DDBJ whole genome shotgun (WGS) entry which is preliminary data.</text>
</comment>
<protein>
    <submittedName>
        <fullName evidence="2">Uncharacterized protein</fullName>
    </submittedName>
</protein>
<organism evidence="2 3">
    <name type="scientific">Pleurotus eryngii</name>
    <name type="common">Boletus of the steppes</name>
    <dbReference type="NCBI Taxonomy" id="5323"/>
    <lineage>
        <taxon>Eukaryota</taxon>
        <taxon>Fungi</taxon>
        <taxon>Dikarya</taxon>
        <taxon>Basidiomycota</taxon>
        <taxon>Agaricomycotina</taxon>
        <taxon>Agaricomycetes</taxon>
        <taxon>Agaricomycetidae</taxon>
        <taxon>Agaricales</taxon>
        <taxon>Pleurotineae</taxon>
        <taxon>Pleurotaceae</taxon>
        <taxon>Pleurotus</taxon>
    </lineage>
</organism>
<feature type="region of interest" description="Disordered" evidence="1">
    <location>
        <begin position="1"/>
        <end position="21"/>
    </location>
</feature>
<evidence type="ECO:0000313" key="3">
    <source>
        <dbReference type="Proteomes" id="UP000807025"/>
    </source>
</evidence>
<sequence>MRNKLNHGDAVISSSELENSVGKQRIRVDAYNLPAFSTDRFGEMGDGRLACLMIRLRQETETSGTYGMALQPITNRSNFD</sequence>
<name>A0A9P5ZWS7_PLEER</name>
<feature type="compositionally biased region" description="Polar residues" evidence="1">
    <location>
        <begin position="12"/>
        <end position="21"/>
    </location>
</feature>
<evidence type="ECO:0000256" key="1">
    <source>
        <dbReference type="SAM" id="MobiDB-lite"/>
    </source>
</evidence>